<organism evidence="2 3">
    <name type="scientific">Thalassospira aquimaris</name>
    <dbReference type="NCBI Taxonomy" id="3037796"/>
    <lineage>
        <taxon>Bacteria</taxon>
        <taxon>Pseudomonadati</taxon>
        <taxon>Pseudomonadota</taxon>
        <taxon>Alphaproteobacteria</taxon>
        <taxon>Rhodospirillales</taxon>
        <taxon>Thalassospiraceae</taxon>
        <taxon>Thalassospira</taxon>
    </lineage>
</organism>
<sequence length="237" mass="24994">MKNFARQARRTGFFAAFATMTTLGSIQPSSASECTTDGYIGSVCWTAVRYCPEHYLPADGRALPINGNDALYALIGTRYGGSPVQFNLPDLRGRTIAGTGTSQDLNVNPVALGQIHGAETATVTPDNLPPHSHSWQLGTAEVTGTLRAREALGTTENPAGAMFAERSTGGIPASRTPVYATSSNKTLHPDSVTLTSNPATSRTEDAGLDKVNFALNPAQQPMLACIMVQGVFPVKPN</sequence>
<dbReference type="SUPFAM" id="SSF88874">
    <property type="entry name" value="Receptor-binding domain of short tail fibre protein gp12"/>
    <property type="match status" value="1"/>
</dbReference>
<dbReference type="Proteomes" id="UP001529180">
    <property type="component" value="Unassembled WGS sequence"/>
</dbReference>
<dbReference type="EMBL" id="JARSBO010000009">
    <property type="protein sequence ID" value="MDG4720923.1"/>
    <property type="molecule type" value="Genomic_DNA"/>
</dbReference>
<gene>
    <name evidence="2" type="ORF">P7680_18105</name>
</gene>
<dbReference type="InterPro" id="IPR037053">
    <property type="entry name" value="Phage_tail_collar_dom_sf"/>
</dbReference>
<dbReference type="Pfam" id="PF07484">
    <property type="entry name" value="Collar"/>
    <property type="match status" value="1"/>
</dbReference>
<protein>
    <submittedName>
        <fullName evidence="2">Tail fiber protein</fullName>
    </submittedName>
</protein>
<dbReference type="RefSeq" id="WP_147250808.1">
    <property type="nucleotide sequence ID" value="NZ_JARSBO010000009.1"/>
</dbReference>
<name>A0ABT6GFR6_9PROT</name>
<evidence type="ECO:0000313" key="2">
    <source>
        <dbReference type="EMBL" id="MDG4720923.1"/>
    </source>
</evidence>
<evidence type="ECO:0000259" key="1">
    <source>
        <dbReference type="Pfam" id="PF07484"/>
    </source>
</evidence>
<proteinExistence type="predicted"/>
<dbReference type="InterPro" id="IPR011083">
    <property type="entry name" value="Phage_tail_collar_dom"/>
</dbReference>
<reference evidence="2 3" key="1">
    <citation type="submission" date="2023-03" db="EMBL/GenBank/DDBJ databases">
        <title>Strain FZY0004 represents a novel species in the genus Thalassospira isolated from seawater.</title>
        <authorList>
            <person name="Fu Z.-Y."/>
        </authorList>
    </citation>
    <scope>NUCLEOTIDE SEQUENCE [LARGE SCALE GENOMIC DNA]</scope>
    <source>
        <strain evidence="2 3">FZY0004</strain>
    </source>
</reference>
<keyword evidence="3" id="KW-1185">Reference proteome</keyword>
<dbReference type="Gene3D" id="3.90.1340.10">
    <property type="entry name" value="Phage tail collar domain"/>
    <property type="match status" value="1"/>
</dbReference>
<evidence type="ECO:0000313" key="3">
    <source>
        <dbReference type="Proteomes" id="UP001529180"/>
    </source>
</evidence>
<comment type="caution">
    <text evidence="2">The sequence shown here is derived from an EMBL/GenBank/DDBJ whole genome shotgun (WGS) entry which is preliminary data.</text>
</comment>
<accession>A0ABT6GFR6</accession>
<feature type="domain" description="Phage tail collar" evidence="1">
    <location>
        <begin position="41"/>
        <end position="96"/>
    </location>
</feature>